<protein>
    <recommendedName>
        <fullName evidence="3">Secreted protein</fullName>
    </recommendedName>
</protein>
<sequence length="188" mass="19983">MNAIHGTTKSARMRRLSVVALGVLATAIGLAAPADAAGDYGSKIFSINDPYFEATDSNGTFTAQVSYGNGNPVALSFRLSAYLVGISTSPMTCTSWQFRNGAFTGTSDNHANIPTSYFWHWTFPTNYLGDNMQASGNCRFRVNVNGNSGTANVNFRFDYVVGDGGLPPFAPTKPGGEKNPFTAAVTID</sequence>
<gene>
    <name evidence="2" type="ORF">AB2U05_14185</name>
</gene>
<organism evidence="2">
    <name type="scientific">Streptomyces sp. Y1</name>
    <dbReference type="NCBI Taxonomy" id="3238634"/>
    <lineage>
        <taxon>Bacteria</taxon>
        <taxon>Bacillati</taxon>
        <taxon>Actinomycetota</taxon>
        <taxon>Actinomycetes</taxon>
        <taxon>Kitasatosporales</taxon>
        <taxon>Streptomycetaceae</taxon>
        <taxon>Streptomyces</taxon>
    </lineage>
</organism>
<dbReference type="AlphaFoldDB" id="A0AB39TK23"/>
<keyword evidence="1" id="KW-0732">Signal</keyword>
<dbReference type="RefSeq" id="WP_369183388.1">
    <property type="nucleotide sequence ID" value="NZ_CP163445.1"/>
</dbReference>
<feature type="chain" id="PRO_5044228934" description="Secreted protein" evidence="1">
    <location>
        <begin position="37"/>
        <end position="188"/>
    </location>
</feature>
<evidence type="ECO:0000313" key="2">
    <source>
        <dbReference type="EMBL" id="XDQ79524.1"/>
    </source>
</evidence>
<feature type="signal peptide" evidence="1">
    <location>
        <begin position="1"/>
        <end position="36"/>
    </location>
</feature>
<evidence type="ECO:0008006" key="3">
    <source>
        <dbReference type="Google" id="ProtNLM"/>
    </source>
</evidence>
<reference evidence="2" key="1">
    <citation type="submission" date="2024-07" db="EMBL/GenBank/DDBJ databases">
        <authorList>
            <person name="Yu S.T."/>
        </authorList>
    </citation>
    <scope>NUCLEOTIDE SEQUENCE</scope>
    <source>
        <strain evidence="2">Y1</strain>
    </source>
</reference>
<proteinExistence type="predicted"/>
<dbReference type="EMBL" id="CP163445">
    <property type="protein sequence ID" value="XDQ79524.1"/>
    <property type="molecule type" value="Genomic_DNA"/>
</dbReference>
<evidence type="ECO:0000256" key="1">
    <source>
        <dbReference type="SAM" id="SignalP"/>
    </source>
</evidence>
<name>A0AB39TK23_9ACTN</name>
<accession>A0AB39TK23</accession>